<dbReference type="InterPro" id="IPR005821">
    <property type="entry name" value="Ion_trans_dom"/>
</dbReference>
<keyword evidence="3" id="KW-0106">Calcium</keyword>
<accession>A0A813GLA9</accession>
<feature type="domain" description="EF-hand" evidence="8">
    <location>
        <begin position="444"/>
        <end position="479"/>
    </location>
</feature>
<organism evidence="9 10">
    <name type="scientific">Polarella glacialis</name>
    <name type="common">Dinoflagellate</name>
    <dbReference type="NCBI Taxonomy" id="89957"/>
    <lineage>
        <taxon>Eukaryota</taxon>
        <taxon>Sar</taxon>
        <taxon>Alveolata</taxon>
        <taxon>Dinophyceae</taxon>
        <taxon>Suessiales</taxon>
        <taxon>Suessiaceae</taxon>
        <taxon>Polarella</taxon>
    </lineage>
</organism>
<dbReference type="PROSITE" id="PS50222">
    <property type="entry name" value="EF_HAND_2"/>
    <property type="match status" value="2"/>
</dbReference>
<feature type="domain" description="EF-hand" evidence="8">
    <location>
        <begin position="485"/>
        <end position="520"/>
    </location>
</feature>
<dbReference type="GO" id="GO:0016020">
    <property type="term" value="C:membrane"/>
    <property type="evidence" value="ECO:0007669"/>
    <property type="project" value="UniProtKB-SubCell"/>
</dbReference>
<name>A0A813GLA9_POLGL</name>
<dbReference type="PROSITE" id="PS00018">
    <property type="entry name" value="EF_HAND_1"/>
    <property type="match status" value="2"/>
</dbReference>
<dbReference type="AlphaFoldDB" id="A0A813GLA9"/>
<proteinExistence type="predicted"/>
<feature type="region of interest" description="Disordered" evidence="6">
    <location>
        <begin position="101"/>
        <end position="139"/>
    </location>
</feature>
<feature type="transmembrane region" description="Helical" evidence="7">
    <location>
        <begin position="397"/>
        <end position="420"/>
    </location>
</feature>
<keyword evidence="5 7" id="KW-0472">Membrane</keyword>
<keyword evidence="2 7" id="KW-0812">Transmembrane</keyword>
<gene>
    <name evidence="9" type="ORF">PGLA1383_LOCUS44142</name>
</gene>
<evidence type="ECO:0000259" key="8">
    <source>
        <dbReference type="PROSITE" id="PS50222"/>
    </source>
</evidence>
<sequence>MVDCLGALETDAALGKVMDLIREMQVQHETSTAKLKYVQLQQTKAQRLFSALQEHYEATEKALGMLQTRQGKLAEPMLSLEAQIQGIMDGGVTTTFLKPQAPTEEARQDADDLSKPKTPSETSCHSPVDFTLVNPQTSSKRRTSRVGSLLEEALTEDVHEVIQEHSSIPDMARAVVRHRAFEVSIAICICANAIVMGLEAELSLYEDMKRAVWPDVMDAFFLSVFSLEILCRLLAFGRKCWTDAWFLFDFSLVMISMVAVIVATALDHVGDDNKQLADTLTNLLVIRSMRLLRIASTFRLMHFFETVWRLVNGLLTSYSAMLSTCCLLALTLYVFACIGIEIITKDARLAAHPDTAFIVAYNFGSIFRTMLTLMQFVTVDSLAAVYMPLIILKPGLFLYFLGLVLIVSISLMNLVTAILVESALARAAGDKDHLKNVMKQKIRLALPALETAFDDLDTDNSGFLTREEVEHVPLEMLPAAVISESGINSMAELFDLLDVDDTNSLDRTEFLEGLISIFLQDVLES</sequence>
<dbReference type="InterPro" id="IPR018247">
    <property type="entry name" value="EF_Hand_1_Ca_BS"/>
</dbReference>
<protein>
    <recommendedName>
        <fullName evidence="8">EF-hand domain-containing protein</fullName>
    </recommendedName>
</protein>
<dbReference type="EMBL" id="CAJNNV010029151">
    <property type="protein sequence ID" value="CAE8627344.1"/>
    <property type="molecule type" value="Genomic_DNA"/>
</dbReference>
<keyword evidence="10" id="KW-1185">Reference proteome</keyword>
<dbReference type="SUPFAM" id="SSF47473">
    <property type="entry name" value="EF-hand"/>
    <property type="match status" value="1"/>
</dbReference>
<evidence type="ECO:0000256" key="7">
    <source>
        <dbReference type="SAM" id="Phobius"/>
    </source>
</evidence>
<dbReference type="CDD" id="cd00051">
    <property type="entry name" value="EFh"/>
    <property type="match status" value="1"/>
</dbReference>
<dbReference type="Pfam" id="PF00520">
    <property type="entry name" value="Ion_trans"/>
    <property type="match status" value="1"/>
</dbReference>
<dbReference type="Gene3D" id="1.20.120.350">
    <property type="entry name" value="Voltage-gated potassium channels. Chain C"/>
    <property type="match status" value="1"/>
</dbReference>
<feature type="transmembrane region" description="Helical" evidence="7">
    <location>
        <begin position="355"/>
        <end position="377"/>
    </location>
</feature>
<feature type="transmembrane region" description="Helical" evidence="7">
    <location>
        <begin position="180"/>
        <end position="199"/>
    </location>
</feature>
<dbReference type="Gene3D" id="1.10.287.70">
    <property type="match status" value="1"/>
</dbReference>
<evidence type="ECO:0000256" key="6">
    <source>
        <dbReference type="SAM" id="MobiDB-lite"/>
    </source>
</evidence>
<dbReference type="Pfam" id="PF13499">
    <property type="entry name" value="EF-hand_7"/>
    <property type="match status" value="1"/>
</dbReference>
<evidence type="ECO:0000313" key="10">
    <source>
        <dbReference type="Proteomes" id="UP000654075"/>
    </source>
</evidence>
<evidence type="ECO:0000256" key="1">
    <source>
        <dbReference type="ARBA" id="ARBA00004141"/>
    </source>
</evidence>
<feature type="compositionally biased region" description="Basic and acidic residues" evidence="6">
    <location>
        <begin position="104"/>
        <end position="115"/>
    </location>
</feature>
<feature type="transmembrane region" description="Helical" evidence="7">
    <location>
        <begin position="244"/>
        <end position="266"/>
    </location>
</feature>
<dbReference type="InterPro" id="IPR027359">
    <property type="entry name" value="Volt_channel_dom_sf"/>
</dbReference>
<evidence type="ECO:0000256" key="2">
    <source>
        <dbReference type="ARBA" id="ARBA00022692"/>
    </source>
</evidence>
<evidence type="ECO:0000313" key="9">
    <source>
        <dbReference type="EMBL" id="CAE8627344.1"/>
    </source>
</evidence>
<evidence type="ECO:0000256" key="5">
    <source>
        <dbReference type="ARBA" id="ARBA00023136"/>
    </source>
</evidence>
<dbReference type="OMA" id="WIKNIER"/>
<feature type="transmembrane region" description="Helical" evidence="7">
    <location>
        <begin position="219"/>
        <end position="237"/>
    </location>
</feature>
<comment type="subcellular location">
    <subcellularLocation>
        <location evidence="1">Membrane</location>
        <topology evidence="1">Multi-pass membrane protein</topology>
    </subcellularLocation>
</comment>
<dbReference type="GO" id="GO:0005509">
    <property type="term" value="F:calcium ion binding"/>
    <property type="evidence" value="ECO:0007669"/>
    <property type="project" value="InterPro"/>
</dbReference>
<comment type="caution">
    <text evidence="9">The sequence shown here is derived from an EMBL/GenBank/DDBJ whole genome shotgun (WGS) entry which is preliminary data.</text>
</comment>
<reference evidence="9" key="1">
    <citation type="submission" date="2021-02" db="EMBL/GenBank/DDBJ databases">
        <authorList>
            <person name="Dougan E. K."/>
            <person name="Rhodes N."/>
            <person name="Thang M."/>
            <person name="Chan C."/>
        </authorList>
    </citation>
    <scope>NUCLEOTIDE SEQUENCE</scope>
</reference>
<dbReference type="PANTHER" id="PTHR46726:SF1">
    <property type="entry name" value="TWO-PORE CALCIUM CHANNEL 3"/>
    <property type="match status" value="1"/>
</dbReference>
<feature type="transmembrane region" description="Helical" evidence="7">
    <location>
        <begin position="318"/>
        <end position="343"/>
    </location>
</feature>
<evidence type="ECO:0000256" key="3">
    <source>
        <dbReference type="ARBA" id="ARBA00022837"/>
    </source>
</evidence>
<dbReference type="GO" id="GO:0005216">
    <property type="term" value="F:monoatomic ion channel activity"/>
    <property type="evidence" value="ECO:0007669"/>
    <property type="project" value="InterPro"/>
</dbReference>
<dbReference type="Proteomes" id="UP000654075">
    <property type="component" value="Unassembled WGS sequence"/>
</dbReference>
<dbReference type="InterPro" id="IPR002048">
    <property type="entry name" value="EF_hand_dom"/>
</dbReference>
<dbReference type="SMART" id="SM00054">
    <property type="entry name" value="EFh"/>
    <property type="match status" value="2"/>
</dbReference>
<evidence type="ECO:0000256" key="4">
    <source>
        <dbReference type="ARBA" id="ARBA00022989"/>
    </source>
</evidence>
<dbReference type="Gene3D" id="1.10.238.10">
    <property type="entry name" value="EF-hand"/>
    <property type="match status" value="1"/>
</dbReference>
<dbReference type="OrthoDB" id="428146at2759"/>
<dbReference type="InterPro" id="IPR011992">
    <property type="entry name" value="EF-hand-dom_pair"/>
</dbReference>
<dbReference type="SUPFAM" id="SSF81324">
    <property type="entry name" value="Voltage-gated potassium channels"/>
    <property type="match status" value="1"/>
</dbReference>
<keyword evidence="4 7" id="KW-1133">Transmembrane helix</keyword>
<dbReference type="PANTHER" id="PTHR46726">
    <property type="entry name" value="TWO PORE CHANNEL 3"/>
    <property type="match status" value="1"/>
</dbReference>